<keyword evidence="2" id="KW-1185">Reference proteome</keyword>
<name>A0A433DM41_9FUNG</name>
<accession>A0A433DM41</accession>
<gene>
    <name evidence="1" type="ORF">BC936DRAFT_144192</name>
</gene>
<evidence type="ECO:0000313" key="2">
    <source>
        <dbReference type="Proteomes" id="UP000268093"/>
    </source>
</evidence>
<proteinExistence type="predicted"/>
<evidence type="ECO:0000313" key="1">
    <source>
        <dbReference type="EMBL" id="RUP51958.1"/>
    </source>
</evidence>
<organism evidence="1 2">
    <name type="scientific">Jimgerdemannia flammicorona</name>
    <dbReference type="NCBI Taxonomy" id="994334"/>
    <lineage>
        <taxon>Eukaryota</taxon>
        <taxon>Fungi</taxon>
        <taxon>Fungi incertae sedis</taxon>
        <taxon>Mucoromycota</taxon>
        <taxon>Mucoromycotina</taxon>
        <taxon>Endogonomycetes</taxon>
        <taxon>Endogonales</taxon>
        <taxon>Endogonaceae</taxon>
        <taxon>Jimgerdemannia</taxon>
    </lineage>
</organism>
<reference evidence="1 2" key="1">
    <citation type="journal article" date="2018" name="New Phytol.">
        <title>Phylogenomics of Endogonaceae and evolution of mycorrhizas within Mucoromycota.</title>
        <authorList>
            <person name="Chang Y."/>
            <person name="Desiro A."/>
            <person name="Na H."/>
            <person name="Sandor L."/>
            <person name="Lipzen A."/>
            <person name="Clum A."/>
            <person name="Barry K."/>
            <person name="Grigoriev I.V."/>
            <person name="Martin F.M."/>
            <person name="Stajich J.E."/>
            <person name="Smith M.E."/>
            <person name="Bonito G."/>
            <person name="Spatafora J.W."/>
        </authorList>
    </citation>
    <scope>NUCLEOTIDE SEQUENCE [LARGE SCALE GENOMIC DNA]</scope>
    <source>
        <strain evidence="1 2">GMNB39</strain>
    </source>
</reference>
<sequence length="111" mass="13294">MGRAVGKNWEQSNATSPQRYVYFHHARQWIVLPTYRYIFVQITILTTIVKQAFQSSNLLRNESERVSWTGFSHWSKSRKLQFRSHFNIHSMVIASREYLDYPEIIFLINPE</sequence>
<dbReference type="AlphaFoldDB" id="A0A433DM41"/>
<protein>
    <submittedName>
        <fullName evidence="1">Uncharacterized protein</fullName>
    </submittedName>
</protein>
<comment type="caution">
    <text evidence="1">The sequence shown here is derived from an EMBL/GenBank/DDBJ whole genome shotgun (WGS) entry which is preliminary data.</text>
</comment>
<dbReference type="EMBL" id="RBNI01000310">
    <property type="protein sequence ID" value="RUP51958.1"/>
    <property type="molecule type" value="Genomic_DNA"/>
</dbReference>
<dbReference type="Proteomes" id="UP000268093">
    <property type="component" value="Unassembled WGS sequence"/>
</dbReference>